<accession>A0ABT4TJD0</accession>
<dbReference type="InterPro" id="IPR011200">
    <property type="entry name" value="UCP012608"/>
</dbReference>
<sequence length="325" mass="35602">MESEISAFSTDQRYRWFAHHEACATSPTYSVLADGIADDPDLLALIERLPLPKRQPNLLLAAVRLHGGPIGDYPAFRSWLLDHWDRVEATMRRRSTQTDEPARCAALLPILAALPQPLALIEAGASAGLCLHPDRYRYSYDAGPPIGAPDARPLLECATSGPVPIPDGPPRVAWRAGIDLNPLDPSDPDDVRWLECLVWPGRNDRLERLRAALETARNHPAPVIQGDLTQALASLLQQVPDGATPVVFHSAVLPYPAEEKRRAFVALVQDTPCHWISNEPPGTLPDVRRALPSTAPFQTGDFVVALDGRPKAVAAPHGQYLKWVD</sequence>
<name>A0ABT4TJD0_9ACTN</name>
<comment type="caution">
    <text evidence="1">The sequence shown here is derived from an EMBL/GenBank/DDBJ whole genome shotgun (WGS) entry which is preliminary data.</text>
</comment>
<proteinExistence type="predicted"/>
<evidence type="ECO:0000313" key="2">
    <source>
        <dbReference type="Proteomes" id="UP001165685"/>
    </source>
</evidence>
<organism evidence="1 2">
    <name type="scientific">Nocardiopsis suaedae</name>
    <dbReference type="NCBI Taxonomy" id="3018444"/>
    <lineage>
        <taxon>Bacteria</taxon>
        <taxon>Bacillati</taxon>
        <taxon>Actinomycetota</taxon>
        <taxon>Actinomycetes</taxon>
        <taxon>Streptosporangiales</taxon>
        <taxon>Nocardiopsidaceae</taxon>
        <taxon>Nocardiopsis</taxon>
    </lineage>
</organism>
<keyword evidence="2" id="KW-1185">Reference proteome</keyword>
<reference evidence="1" key="1">
    <citation type="submission" date="2023-01" db="EMBL/GenBank/DDBJ databases">
        <title>Draft genome sequence of Nocardiopsis sp. LSu2-4 isolated from halophytes.</title>
        <authorList>
            <person name="Duangmal K."/>
            <person name="Chantavorakit T."/>
        </authorList>
    </citation>
    <scope>NUCLEOTIDE SEQUENCE</scope>
    <source>
        <strain evidence="1">LSu2-4</strain>
    </source>
</reference>
<dbReference type="Pfam" id="PF10094">
    <property type="entry name" value="DUF2332"/>
    <property type="match status" value="2"/>
</dbReference>
<evidence type="ECO:0000313" key="1">
    <source>
        <dbReference type="EMBL" id="MDA2804813.1"/>
    </source>
</evidence>
<gene>
    <name evidence="1" type="ORF">O4U47_09840</name>
</gene>
<dbReference type="RefSeq" id="WP_270677402.1">
    <property type="nucleotide sequence ID" value="NZ_JAQFWP010000014.1"/>
</dbReference>
<protein>
    <submittedName>
        <fullName evidence="1">DUF2332 domain-containing protein</fullName>
    </submittedName>
</protein>
<dbReference type="EMBL" id="JAQFWP010000014">
    <property type="protein sequence ID" value="MDA2804813.1"/>
    <property type="molecule type" value="Genomic_DNA"/>
</dbReference>
<dbReference type="Proteomes" id="UP001165685">
    <property type="component" value="Unassembled WGS sequence"/>
</dbReference>